<organism evidence="2 3">
    <name type="scientific">Mytilus galloprovincialis</name>
    <name type="common">Mediterranean mussel</name>
    <dbReference type="NCBI Taxonomy" id="29158"/>
    <lineage>
        <taxon>Eukaryota</taxon>
        <taxon>Metazoa</taxon>
        <taxon>Spiralia</taxon>
        <taxon>Lophotrochozoa</taxon>
        <taxon>Mollusca</taxon>
        <taxon>Bivalvia</taxon>
        <taxon>Autobranchia</taxon>
        <taxon>Pteriomorphia</taxon>
        <taxon>Mytilida</taxon>
        <taxon>Mytiloidea</taxon>
        <taxon>Mytilidae</taxon>
        <taxon>Mytilinae</taxon>
        <taxon>Mytilus</taxon>
    </lineage>
</organism>
<name>A0A8B6BTS7_MYTGA</name>
<dbReference type="GO" id="GO:0005262">
    <property type="term" value="F:calcium channel activity"/>
    <property type="evidence" value="ECO:0007669"/>
    <property type="project" value="TreeGrafter"/>
</dbReference>
<dbReference type="GO" id="GO:0016020">
    <property type="term" value="C:membrane"/>
    <property type="evidence" value="ECO:0007669"/>
    <property type="project" value="TreeGrafter"/>
</dbReference>
<gene>
    <name evidence="2" type="ORF">MGAL_10B094517</name>
</gene>
<dbReference type="EMBL" id="UYJE01000641">
    <property type="protein sequence ID" value="VDH94804.1"/>
    <property type="molecule type" value="Genomic_DNA"/>
</dbReference>
<proteinExistence type="predicted"/>
<dbReference type="GO" id="GO:0050982">
    <property type="term" value="P:detection of mechanical stimulus"/>
    <property type="evidence" value="ECO:0007669"/>
    <property type="project" value="TreeGrafter"/>
</dbReference>
<keyword evidence="1" id="KW-1133">Transmembrane helix</keyword>
<dbReference type="PANTHER" id="PTHR10877:SF194">
    <property type="entry name" value="LOCATION OF VULVA DEFECTIVE 1"/>
    <property type="match status" value="1"/>
</dbReference>
<evidence type="ECO:0000256" key="1">
    <source>
        <dbReference type="SAM" id="Phobius"/>
    </source>
</evidence>
<dbReference type="Proteomes" id="UP000596742">
    <property type="component" value="Unassembled WGS sequence"/>
</dbReference>
<keyword evidence="1" id="KW-0472">Membrane</keyword>
<dbReference type="OrthoDB" id="6150772at2759"/>
<evidence type="ECO:0000313" key="2">
    <source>
        <dbReference type="EMBL" id="VDH94804.1"/>
    </source>
</evidence>
<reference evidence="2" key="1">
    <citation type="submission" date="2018-11" db="EMBL/GenBank/DDBJ databases">
        <authorList>
            <person name="Alioto T."/>
            <person name="Alioto T."/>
        </authorList>
    </citation>
    <scope>NUCLEOTIDE SEQUENCE</scope>
</reference>
<sequence>MLIIVYRTCRLPWWVIYIAWTTVSLTSLTTSFFVMLYGLKYGYYESLEWLVSFITAFVDDVVILEPLTIVIFAVIITFILKRPVRIGDAPPQIVQGSEGRSKITPHITSSLQFPSLS</sequence>
<accession>A0A8B6BTS7</accession>
<feature type="transmembrane region" description="Helical" evidence="1">
    <location>
        <begin position="49"/>
        <end position="80"/>
    </location>
</feature>
<comment type="caution">
    <text evidence="2">The sequence shown here is derived from an EMBL/GenBank/DDBJ whole genome shotgun (WGS) entry which is preliminary data.</text>
</comment>
<dbReference type="PANTHER" id="PTHR10877">
    <property type="entry name" value="POLYCYSTIN FAMILY MEMBER"/>
    <property type="match status" value="1"/>
</dbReference>
<keyword evidence="3" id="KW-1185">Reference proteome</keyword>
<keyword evidence="2" id="KW-0675">Receptor</keyword>
<keyword evidence="1" id="KW-0812">Transmembrane</keyword>
<protein>
    <submittedName>
        <fullName evidence="2">Blast:Polycystic kidney disease and receptor for egg jelly-related protein</fullName>
    </submittedName>
</protein>
<dbReference type="InterPro" id="IPR051223">
    <property type="entry name" value="Polycystin"/>
</dbReference>
<feature type="transmembrane region" description="Helical" evidence="1">
    <location>
        <begin position="12"/>
        <end position="37"/>
    </location>
</feature>
<evidence type="ECO:0000313" key="3">
    <source>
        <dbReference type="Proteomes" id="UP000596742"/>
    </source>
</evidence>
<dbReference type="AlphaFoldDB" id="A0A8B6BTS7"/>